<dbReference type="EMBL" id="BMUL01000023">
    <property type="protein sequence ID" value="GHB08157.1"/>
    <property type="molecule type" value="Genomic_DNA"/>
</dbReference>
<gene>
    <name evidence="1" type="ORF">GCM10010305_59020</name>
</gene>
<evidence type="ECO:0000313" key="2">
    <source>
        <dbReference type="Proteomes" id="UP000644020"/>
    </source>
</evidence>
<organism evidence="1 2">
    <name type="scientific">Streptomyces termitum</name>
    <dbReference type="NCBI Taxonomy" id="67368"/>
    <lineage>
        <taxon>Bacteria</taxon>
        <taxon>Bacillati</taxon>
        <taxon>Actinomycetota</taxon>
        <taxon>Actinomycetes</taxon>
        <taxon>Kitasatosporales</taxon>
        <taxon>Streptomycetaceae</taxon>
        <taxon>Streptomyces</taxon>
    </lineage>
</organism>
<proteinExistence type="predicted"/>
<sequence length="431" mass="44252">MRSGMVSESSVGAGGACAGRAVAPVGEMNALDRALARVSARGPAPFMVGHVLDFPAESFTLDALRARVAERAHGLAALGVAAVPGARAWTRTAPPDAGLHVGGEARADGRLAEATDAALARPLPGRPAPDRPGSGLLVPGWDLRLLGCRSAGVQRLCFRVEHAVTDGVGAAHLLAALLADGPVTGPYPYRPVPGRSSAGWLRGQPFGRPSVRRTVPAGSEAVPSGPAAMAYADVPDARLRAVAARWGVGVNDVHLASVAGALAASQRRRAGRVRDLRVVMPMSVRTGAARLAPGNAALPAIVRLPCGEPRPERRLADVAAQSLGHKESGLREGGWRALCRVPPRLLGRTVERAGFRLAASSVHLNGAYRVFGASLLAGGVFALNSPGMLGYFSLTRTAGTARVTVVHDPSLAGAADLPGLWVAALDELAAP</sequence>
<dbReference type="AlphaFoldDB" id="A0A918WBI8"/>
<accession>A0A918WBI8</accession>
<dbReference type="Proteomes" id="UP000644020">
    <property type="component" value="Unassembled WGS sequence"/>
</dbReference>
<protein>
    <submittedName>
        <fullName evidence="1">Condensation protein</fullName>
    </submittedName>
</protein>
<name>A0A918WBI8_9ACTN</name>
<reference evidence="1" key="1">
    <citation type="journal article" date="2014" name="Int. J. Syst. Evol. Microbiol.">
        <title>Complete genome sequence of Corynebacterium casei LMG S-19264T (=DSM 44701T), isolated from a smear-ripened cheese.</title>
        <authorList>
            <consortium name="US DOE Joint Genome Institute (JGI-PGF)"/>
            <person name="Walter F."/>
            <person name="Albersmeier A."/>
            <person name="Kalinowski J."/>
            <person name="Ruckert C."/>
        </authorList>
    </citation>
    <scope>NUCLEOTIDE SEQUENCE</scope>
    <source>
        <strain evidence="1">JCM 4518</strain>
    </source>
</reference>
<comment type="caution">
    <text evidence="1">The sequence shown here is derived from an EMBL/GenBank/DDBJ whole genome shotgun (WGS) entry which is preliminary data.</text>
</comment>
<evidence type="ECO:0000313" key="1">
    <source>
        <dbReference type="EMBL" id="GHB08157.1"/>
    </source>
</evidence>
<reference evidence="1" key="2">
    <citation type="submission" date="2020-09" db="EMBL/GenBank/DDBJ databases">
        <authorList>
            <person name="Sun Q."/>
            <person name="Ohkuma M."/>
        </authorList>
    </citation>
    <scope>NUCLEOTIDE SEQUENCE</scope>
    <source>
        <strain evidence="1">JCM 4518</strain>
    </source>
</reference>
<keyword evidence="2" id="KW-1185">Reference proteome</keyword>